<keyword evidence="3" id="KW-1185">Reference proteome</keyword>
<proteinExistence type="predicted"/>
<feature type="region of interest" description="Disordered" evidence="1">
    <location>
        <begin position="1"/>
        <end position="27"/>
    </location>
</feature>
<dbReference type="Proteomes" id="UP001201163">
    <property type="component" value="Unassembled WGS sequence"/>
</dbReference>
<reference evidence="2" key="1">
    <citation type="submission" date="2022-01" db="EMBL/GenBank/DDBJ databases">
        <title>Comparative genomics reveals a dynamic genome evolution in the ectomycorrhizal milk-cap (Lactarius) mushrooms.</title>
        <authorList>
            <consortium name="DOE Joint Genome Institute"/>
            <person name="Lebreton A."/>
            <person name="Tang N."/>
            <person name="Kuo A."/>
            <person name="LaButti K."/>
            <person name="Drula E."/>
            <person name="Barry K."/>
            <person name="Clum A."/>
            <person name="Lipzen A."/>
            <person name="Mousain D."/>
            <person name="Ng V."/>
            <person name="Wang R."/>
            <person name="Wang X."/>
            <person name="Dai Y."/>
            <person name="Henrissat B."/>
            <person name="Grigoriev I.V."/>
            <person name="Guerin-Laguette A."/>
            <person name="Yu F."/>
            <person name="Martin F.M."/>
        </authorList>
    </citation>
    <scope>NUCLEOTIDE SEQUENCE</scope>
    <source>
        <strain evidence="2">QP</strain>
    </source>
</reference>
<name>A0AAD4Q8B9_9AGAM</name>
<evidence type="ECO:0000313" key="3">
    <source>
        <dbReference type="Proteomes" id="UP001201163"/>
    </source>
</evidence>
<feature type="compositionally biased region" description="Polar residues" evidence="1">
    <location>
        <begin position="1"/>
        <end position="13"/>
    </location>
</feature>
<dbReference type="EMBL" id="JAKELL010000140">
    <property type="protein sequence ID" value="KAH8980286.1"/>
    <property type="molecule type" value="Genomic_DNA"/>
</dbReference>
<sequence>MSTPTSCPLSPTVPTALALPDEHPPSPPVVTSVPLINFLDNNDDTFLDAYPLLSPASQSSRIEVNTTLNGGVKTSNNLVSIRTNGNTAQYPDLFLAHTLERLRDPDEIEPIAPHHHTLTPRPDSPAPRIAIISMKHPLYTHARKRHEREYDADDEEDRKRPAKQLVTHTTPLPSFKKYRRRLTVQKYKPPKQMPSPYLIPSEKPRTMDSAEPPAFDAAKDPEHPLNPFEVDLRSAVHGFHKKYRPIDIPKIDEP</sequence>
<protein>
    <submittedName>
        <fullName evidence="2">Uncharacterized protein</fullName>
    </submittedName>
</protein>
<evidence type="ECO:0000256" key="1">
    <source>
        <dbReference type="SAM" id="MobiDB-lite"/>
    </source>
</evidence>
<organism evidence="2 3">
    <name type="scientific">Lactarius akahatsu</name>
    <dbReference type="NCBI Taxonomy" id="416441"/>
    <lineage>
        <taxon>Eukaryota</taxon>
        <taxon>Fungi</taxon>
        <taxon>Dikarya</taxon>
        <taxon>Basidiomycota</taxon>
        <taxon>Agaricomycotina</taxon>
        <taxon>Agaricomycetes</taxon>
        <taxon>Russulales</taxon>
        <taxon>Russulaceae</taxon>
        <taxon>Lactarius</taxon>
    </lineage>
</organism>
<evidence type="ECO:0000313" key="2">
    <source>
        <dbReference type="EMBL" id="KAH8980286.1"/>
    </source>
</evidence>
<accession>A0AAD4Q8B9</accession>
<gene>
    <name evidence="2" type="ORF">EDB92DRAFT_1954119</name>
</gene>
<dbReference type="AlphaFoldDB" id="A0AAD4Q8B9"/>
<comment type="caution">
    <text evidence="2">The sequence shown here is derived from an EMBL/GenBank/DDBJ whole genome shotgun (WGS) entry which is preliminary data.</text>
</comment>
<feature type="region of interest" description="Disordered" evidence="1">
    <location>
        <begin position="188"/>
        <end position="227"/>
    </location>
</feature>